<dbReference type="EMBL" id="JBJUIK010000010">
    <property type="protein sequence ID" value="KAL3516879.1"/>
    <property type="molecule type" value="Genomic_DNA"/>
</dbReference>
<dbReference type="AlphaFoldDB" id="A0ABD2ZD33"/>
<dbReference type="Proteomes" id="UP001630127">
    <property type="component" value="Unassembled WGS sequence"/>
</dbReference>
<name>A0ABD2ZD33_9GENT</name>
<proteinExistence type="predicted"/>
<keyword evidence="2" id="KW-1185">Reference proteome</keyword>
<evidence type="ECO:0000313" key="2">
    <source>
        <dbReference type="Proteomes" id="UP001630127"/>
    </source>
</evidence>
<gene>
    <name evidence="1" type="ORF">ACH5RR_023781</name>
</gene>
<reference evidence="1 2" key="1">
    <citation type="submission" date="2024-11" db="EMBL/GenBank/DDBJ databases">
        <title>A near-complete genome assembly of Cinchona calisaya.</title>
        <authorList>
            <person name="Lian D.C."/>
            <person name="Zhao X.W."/>
            <person name="Wei L."/>
        </authorList>
    </citation>
    <scope>NUCLEOTIDE SEQUENCE [LARGE SCALE GENOMIC DNA]</scope>
    <source>
        <tissue evidence="1">Nenye</tissue>
    </source>
</reference>
<protein>
    <submittedName>
        <fullName evidence="1">Uncharacterized protein</fullName>
    </submittedName>
</protein>
<organism evidence="1 2">
    <name type="scientific">Cinchona calisaya</name>
    <dbReference type="NCBI Taxonomy" id="153742"/>
    <lineage>
        <taxon>Eukaryota</taxon>
        <taxon>Viridiplantae</taxon>
        <taxon>Streptophyta</taxon>
        <taxon>Embryophyta</taxon>
        <taxon>Tracheophyta</taxon>
        <taxon>Spermatophyta</taxon>
        <taxon>Magnoliopsida</taxon>
        <taxon>eudicotyledons</taxon>
        <taxon>Gunneridae</taxon>
        <taxon>Pentapetalae</taxon>
        <taxon>asterids</taxon>
        <taxon>lamiids</taxon>
        <taxon>Gentianales</taxon>
        <taxon>Rubiaceae</taxon>
        <taxon>Cinchonoideae</taxon>
        <taxon>Cinchoneae</taxon>
        <taxon>Cinchona</taxon>
    </lineage>
</organism>
<sequence>MEDKSSQQHACIVNRTFSEYEMEKLISNYGNDSKEEYPMIVQQCGVGSTLGKVTRTSGWRLGPTCCHVSMHLHACAREAMQVSSVTFYYTSFSLSLSSIV</sequence>
<evidence type="ECO:0000313" key="1">
    <source>
        <dbReference type="EMBL" id="KAL3516879.1"/>
    </source>
</evidence>
<accession>A0ABD2ZD33</accession>
<comment type="caution">
    <text evidence="1">The sequence shown here is derived from an EMBL/GenBank/DDBJ whole genome shotgun (WGS) entry which is preliminary data.</text>
</comment>